<evidence type="ECO:0000313" key="9">
    <source>
        <dbReference type="Proteomes" id="UP001491310"/>
    </source>
</evidence>
<evidence type="ECO:0000256" key="5">
    <source>
        <dbReference type="ARBA" id="ARBA00022691"/>
    </source>
</evidence>
<dbReference type="InterPro" id="IPR002877">
    <property type="entry name" value="RNA_MeTrfase_FtsJ_dom"/>
</dbReference>
<evidence type="ECO:0000256" key="6">
    <source>
        <dbReference type="ARBA" id="ARBA00041184"/>
    </source>
</evidence>
<keyword evidence="2" id="KW-0698">rRNA processing</keyword>
<proteinExistence type="inferred from homology"/>
<dbReference type="PANTHER" id="PTHR10920:SF18">
    <property type="entry name" value="RRNA METHYLTRANSFERASE 2, MITOCHONDRIAL"/>
    <property type="match status" value="1"/>
</dbReference>
<evidence type="ECO:0000259" key="7">
    <source>
        <dbReference type="Pfam" id="PF01728"/>
    </source>
</evidence>
<dbReference type="PANTHER" id="PTHR10920">
    <property type="entry name" value="RIBOSOMAL RNA METHYLTRANSFERASE"/>
    <property type="match status" value="1"/>
</dbReference>
<evidence type="ECO:0000256" key="4">
    <source>
        <dbReference type="ARBA" id="ARBA00022679"/>
    </source>
</evidence>
<accession>A0ABR2YJD7</accession>
<dbReference type="InterPro" id="IPR029063">
    <property type="entry name" value="SAM-dependent_MTases_sf"/>
</dbReference>
<reference evidence="8 9" key="1">
    <citation type="journal article" date="2024" name="Nat. Commun.">
        <title>Phylogenomics reveals the evolutionary origins of lichenization in chlorophyte algae.</title>
        <authorList>
            <person name="Puginier C."/>
            <person name="Libourel C."/>
            <person name="Otte J."/>
            <person name="Skaloud P."/>
            <person name="Haon M."/>
            <person name="Grisel S."/>
            <person name="Petersen M."/>
            <person name="Berrin J.G."/>
            <person name="Delaux P.M."/>
            <person name="Dal Grande F."/>
            <person name="Keller J."/>
        </authorList>
    </citation>
    <scope>NUCLEOTIDE SEQUENCE [LARGE SCALE GENOMIC DNA]</scope>
    <source>
        <strain evidence="8 9">SAG 216-7</strain>
    </source>
</reference>
<evidence type="ECO:0000313" key="8">
    <source>
        <dbReference type="EMBL" id="KAK9906622.1"/>
    </source>
</evidence>
<keyword evidence="5" id="KW-0949">S-adenosyl-L-methionine</keyword>
<comment type="similarity">
    <text evidence="1">Belongs to the class I-like SAM-binding methyltransferase superfamily. RNA methyltransferase RlmE family.</text>
</comment>
<feature type="domain" description="Ribosomal RNA methyltransferase FtsJ" evidence="7">
    <location>
        <begin position="19"/>
        <end position="86"/>
    </location>
</feature>
<keyword evidence="4" id="KW-0808">Transferase</keyword>
<dbReference type="SUPFAM" id="SSF53335">
    <property type="entry name" value="S-adenosyl-L-methionine-dependent methyltransferases"/>
    <property type="match status" value="1"/>
</dbReference>
<dbReference type="InterPro" id="IPR050082">
    <property type="entry name" value="RNA_methyltr_RlmE"/>
</dbReference>
<dbReference type="Pfam" id="PF01728">
    <property type="entry name" value="FtsJ"/>
    <property type="match status" value="1"/>
</dbReference>
<dbReference type="EMBL" id="JALJOT010000010">
    <property type="protein sequence ID" value="KAK9906622.1"/>
    <property type="molecule type" value="Genomic_DNA"/>
</dbReference>
<dbReference type="Proteomes" id="UP001491310">
    <property type="component" value="Unassembled WGS sequence"/>
</dbReference>
<evidence type="ECO:0000256" key="1">
    <source>
        <dbReference type="ARBA" id="ARBA00009258"/>
    </source>
</evidence>
<comment type="caution">
    <text evidence="8">The sequence shown here is derived from an EMBL/GenBank/DDBJ whole genome shotgun (WGS) entry which is preliminary data.</text>
</comment>
<protein>
    <recommendedName>
        <fullName evidence="6">rRNA methyltransferase 2, mitochondrial</fullName>
    </recommendedName>
</protein>
<name>A0ABR2YJD7_9CHLO</name>
<keyword evidence="3" id="KW-0489">Methyltransferase</keyword>
<evidence type="ECO:0000256" key="2">
    <source>
        <dbReference type="ARBA" id="ARBA00022552"/>
    </source>
</evidence>
<keyword evidence="9" id="KW-1185">Reference proteome</keyword>
<sequence>MAKRILNDHFSRQAKAKGYVARSALKLLEIQQHFRIVKPGAQVLDLGCSPGAWLQVVCQSLGNRDGFVLGLDIQPCEVPKTFCDHRRSCTTHAQEELRLGGREFCFRGGIL</sequence>
<organism evidence="8 9">
    <name type="scientific">Coccomyxa subellipsoidea</name>
    <dbReference type="NCBI Taxonomy" id="248742"/>
    <lineage>
        <taxon>Eukaryota</taxon>
        <taxon>Viridiplantae</taxon>
        <taxon>Chlorophyta</taxon>
        <taxon>core chlorophytes</taxon>
        <taxon>Trebouxiophyceae</taxon>
        <taxon>Trebouxiophyceae incertae sedis</taxon>
        <taxon>Coccomyxaceae</taxon>
        <taxon>Coccomyxa</taxon>
    </lineage>
</organism>
<dbReference type="Gene3D" id="3.40.50.150">
    <property type="entry name" value="Vaccinia Virus protein VP39"/>
    <property type="match status" value="1"/>
</dbReference>
<evidence type="ECO:0000256" key="3">
    <source>
        <dbReference type="ARBA" id="ARBA00022603"/>
    </source>
</evidence>
<gene>
    <name evidence="8" type="ORF">WJX75_005154</name>
</gene>